<keyword evidence="7" id="KW-0479">Metal-binding</keyword>
<comment type="function">
    <text evidence="1 7">Catalyzes the insertion of molybdate into adenylated molybdopterin with the concomitant release of AMP.</text>
</comment>
<comment type="pathway">
    <text evidence="2 7">Cofactor biosynthesis; molybdopterin biosynthesis.</text>
</comment>
<dbReference type="PANTHER" id="PTHR10192">
    <property type="entry name" value="MOLYBDOPTERIN BIOSYNTHESIS PROTEIN"/>
    <property type="match status" value="1"/>
</dbReference>
<dbReference type="EMBL" id="BAAANY010000002">
    <property type="protein sequence ID" value="GAA1659400.1"/>
    <property type="molecule type" value="Genomic_DNA"/>
</dbReference>
<feature type="domain" description="MoaB/Mog" evidence="8">
    <location>
        <begin position="166"/>
        <end position="302"/>
    </location>
</feature>
<dbReference type="Gene3D" id="3.40.980.10">
    <property type="entry name" value="MoaB/Mog-like domain"/>
    <property type="match status" value="1"/>
</dbReference>
<dbReference type="InterPro" id="IPR005110">
    <property type="entry name" value="MoeA_linker/N"/>
</dbReference>
<dbReference type="Pfam" id="PF03453">
    <property type="entry name" value="MoeA_N"/>
    <property type="match status" value="1"/>
</dbReference>
<proteinExistence type="inferred from homology"/>
<dbReference type="InterPro" id="IPR005111">
    <property type="entry name" value="MoeA_C_domain_IV"/>
</dbReference>
<comment type="catalytic activity">
    <reaction evidence="6">
        <text>adenylyl-molybdopterin + molybdate = Mo-molybdopterin + AMP + H(+)</text>
        <dbReference type="Rhea" id="RHEA:35047"/>
        <dbReference type="ChEBI" id="CHEBI:15378"/>
        <dbReference type="ChEBI" id="CHEBI:36264"/>
        <dbReference type="ChEBI" id="CHEBI:62727"/>
        <dbReference type="ChEBI" id="CHEBI:71302"/>
        <dbReference type="ChEBI" id="CHEBI:456215"/>
        <dbReference type="EC" id="2.10.1.1"/>
    </reaction>
</comment>
<dbReference type="Gene3D" id="2.40.340.10">
    <property type="entry name" value="MoeA, C-terminal, domain IV"/>
    <property type="match status" value="1"/>
</dbReference>
<dbReference type="InterPro" id="IPR038987">
    <property type="entry name" value="MoeA-like"/>
</dbReference>
<dbReference type="RefSeq" id="WP_344306879.1">
    <property type="nucleotide sequence ID" value="NZ_BAAANY010000002.1"/>
</dbReference>
<dbReference type="CDD" id="cd00887">
    <property type="entry name" value="MoeA"/>
    <property type="match status" value="1"/>
</dbReference>
<dbReference type="Pfam" id="PF00994">
    <property type="entry name" value="MoCF_biosynth"/>
    <property type="match status" value="1"/>
</dbReference>
<dbReference type="PANTHER" id="PTHR10192:SF5">
    <property type="entry name" value="GEPHYRIN"/>
    <property type="match status" value="1"/>
</dbReference>
<dbReference type="InterPro" id="IPR001453">
    <property type="entry name" value="MoaB/Mog_dom"/>
</dbReference>
<dbReference type="Proteomes" id="UP001500618">
    <property type="component" value="Unassembled WGS sequence"/>
</dbReference>
<evidence type="ECO:0000256" key="3">
    <source>
        <dbReference type="ARBA" id="ARBA00010763"/>
    </source>
</evidence>
<keyword evidence="4 7" id="KW-0500">Molybdenum</keyword>
<organism evidence="9 10">
    <name type="scientific">Fodinicola feengrottensis</name>
    <dbReference type="NCBI Taxonomy" id="435914"/>
    <lineage>
        <taxon>Bacteria</taxon>
        <taxon>Bacillati</taxon>
        <taxon>Actinomycetota</taxon>
        <taxon>Actinomycetes</taxon>
        <taxon>Mycobacteriales</taxon>
        <taxon>Fodinicola</taxon>
    </lineage>
</organism>
<name>A0ABN2FTQ9_9ACTN</name>
<evidence type="ECO:0000313" key="10">
    <source>
        <dbReference type="Proteomes" id="UP001500618"/>
    </source>
</evidence>
<dbReference type="EC" id="2.10.1.1" evidence="7"/>
<keyword evidence="7" id="KW-0808">Transferase</keyword>
<protein>
    <recommendedName>
        <fullName evidence="7">Molybdopterin molybdenumtransferase</fullName>
        <ecNumber evidence="7">2.10.1.1</ecNumber>
    </recommendedName>
</protein>
<dbReference type="SUPFAM" id="SSF63882">
    <property type="entry name" value="MoeA N-terminal region -like"/>
    <property type="match status" value="1"/>
</dbReference>
<evidence type="ECO:0000256" key="6">
    <source>
        <dbReference type="ARBA" id="ARBA00047317"/>
    </source>
</evidence>
<evidence type="ECO:0000313" key="9">
    <source>
        <dbReference type="EMBL" id="GAA1659400.1"/>
    </source>
</evidence>
<gene>
    <name evidence="9" type="ORF">GCM10009765_05930</name>
</gene>
<evidence type="ECO:0000256" key="7">
    <source>
        <dbReference type="RuleBase" id="RU365090"/>
    </source>
</evidence>
<comment type="caution">
    <text evidence="9">The sequence shown here is derived from an EMBL/GenBank/DDBJ whole genome shotgun (WGS) entry which is preliminary data.</text>
</comment>
<evidence type="ECO:0000259" key="8">
    <source>
        <dbReference type="SMART" id="SM00852"/>
    </source>
</evidence>
<dbReference type="InterPro" id="IPR036135">
    <property type="entry name" value="MoeA_linker/N_sf"/>
</dbReference>
<keyword evidence="5 7" id="KW-0501">Molybdenum cofactor biosynthesis</keyword>
<dbReference type="InterPro" id="IPR036425">
    <property type="entry name" value="MoaB/Mog-like_dom_sf"/>
</dbReference>
<reference evidence="9 10" key="1">
    <citation type="journal article" date="2019" name="Int. J. Syst. Evol. Microbiol.">
        <title>The Global Catalogue of Microorganisms (GCM) 10K type strain sequencing project: providing services to taxonomists for standard genome sequencing and annotation.</title>
        <authorList>
            <consortium name="The Broad Institute Genomics Platform"/>
            <consortium name="The Broad Institute Genome Sequencing Center for Infectious Disease"/>
            <person name="Wu L."/>
            <person name="Ma J."/>
        </authorList>
    </citation>
    <scope>NUCLEOTIDE SEQUENCE [LARGE SCALE GENOMIC DNA]</scope>
    <source>
        <strain evidence="9 10">JCM 14718</strain>
    </source>
</reference>
<dbReference type="SUPFAM" id="SSF53218">
    <property type="entry name" value="Molybdenum cofactor biosynthesis proteins"/>
    <property type="match status" value="1"/>
</dbReference>
<comment type="similarity">
    <text evidence="3 7">Belongs to the MoeA family.</text>
</comment>
<accession>A0ABN2FTQ9</accession>
<evidence type="ECO:0000256" key="5">
    <source>
        <dbReference type="ARBA" id="ARBA00023150"/>
    </source>
</evidence>
<sequence>MRWAEARQVAYSAACAVLPSPLPVSDSLGTVLAKPLTALISLPSFDRSAMDGYAVCGPAPWFVRGQLLAGQPAPPPLESGQAYEIATGAVIPADTTAVLPYEYAQLCGRSLTGPVAAGENIRRAGEECQRGEHLLPAGTVVSAQVQGLAAAVGYDRLWVRAKPTVGVVISGDEVRTHGIPEDGCVRDAIGPLLPGFVASCGGELVATEYAADTEKDLVRAVESSPGQLLLVSGSSSVGPADQLRRSLRSLGGTMLIERVDCRPGHPQSLARLGDGRLLVGLPGNPLAAVVAFLTLAVPICAALRGLPLPSLSTVSAPGLGPHGTSTRLVPVVVRDGVARGLEHGGSAMLRGLALADAVAVVPPDGGEVLLLPLP</sequence>
<keyword evidence="10" id="KW-1185">Reference proteome</keyword>
<dbReference type="Pfam" id="PF03454">
    <property type="entry name" value="MoeA_C"/>
    <property type="match status" value="1"/>
</dbReference>
<dbReference type="InterPro" id="IPR036688">
    <property type="entry name" value="MoeA_C_domain_IV_sf"/>
</dbReference>
<keyword evidence="7" id="KW-0460">Magnesium</keyword>
<dbReference type="Gene3D" id="3.90.105.10">
    <property type="entry name" value="Molybdopterin biosynthesis moea protein, domain 2"/>
    <property type="match status" value="1"/>
</dbReference>
<evidence type="ECO:0000256" key="1">
    <source>
        <dbReference type="ARBA" id="ARBA00002901"/>
    </source>
</evidence>
<evidence type="ECO:0000256" key="4">
    <source>
        <dbReference type="ARBA" id="ARBA00022505"/>
    </source>
</evidence>
<dbReference type="Gene3D" id="2.170.190.11">
    <property type="entry name" value="Molybdopterin biosynthesis moea protein, domain 3"/>
    <property type="match status" value="1"/>
</dbReference>
<comment type="cofactor">
    <cofactor evidence="7">
        <name>Mg(2+)</name>
        <dbReference type="ChEBI" id="CHEBI:18420"/>
    </cofactor>
</comment>
<evidence type="ECO:0000256" key="2">
    <source>
        <dbReference type="ARBA" id="ARBA00005046"/>
    </source>
</evidence>
<dbReference type="SMART" id="SM00852">
    <property type="entry name" value="MoCF_biosynth"/>
    <property type="match status" value="1"/>
</dbReference>